<feature type="domain" description="KRAB" evidence="12">
    <location>
        <begin position="492"/>
        <end position="563"/>
    </location>
</feature>
<evidence type="ECO:0000256" key="1">
    <source>
        <dbReference type="ARBA" id="ARBA00004123"/>
    </source>
</evidence>
<dbReference type="GO" id="GO:0000977">
    <property type="term" value="F:RNA polymerase II transcription regulatory region sequence-specific DNA binding"/>
    <property type="evidence" value="ECO:0007669"/>
    <property type="project" value="TreeGrafter"/>
</dbReference>
<dbReference type="PROSITE" id="PS50805">
    <property type="entry name" value="KRAB"/>
    <property type="match status" value="1"/>
</dbReference>
<dbReference type="Pfam" id="PF00096">
    <property type="entry name" value="zf-C2H2"/>
    <property type="match status" value="4"/>
</dbReference>
<feature type="region of interest" description="Disordered" evidence="10">
    <location>
        <begin position="450"/>
        <end position="488"/>
    </location>
</feature>
<accession>L9L5C6</accession>
<evidence type="ECO:0000256" key="9">
    <source>
        <dbReference type="PROSITE-ProRule" id="PRU00042"/>
    </source>
</evidence>
<organism evidence="13 14">
    <name type="scientific">Tupaia chinensis</name>
    <name type="common">Chinese tree shrew</name>
    <name type="synonym">Tupaia belangeri chinensis</name>
    <dbReference type="NCBI Taxonomy" id="246437"/>
    <lineage>
        <taxon>Eukaryota</taxon>
        <taxon>Metazoa</taxon>
        <taxon>Chordata</taxon>
        <taxon>Craniata</taxon>
        <taxon>Vertebrata</taxon>
        <taxon>Euteleostomi</taxon>
        <taxon>Mammalia</taxon>
        <taxon>Eutheria</taxon>
        <taxon>Euarchontoglires</taxon>
        <taxon>Scandentia</taxon>
        <taxon>Tupaiidae</taxon>
        <taxon>Tupaia</taxon>
    </lineage>
</organism>
<feature type="domain" description="C2H2-type" evidence="11">
    <location>
        <begin position="245"/>
        <end position="272"/>
    </location>
</feature>
<dbReference type="FunFam" id="3.30.160.60:FF:001954">
    <property type="entry name" value="Zinc finger protein 787"/>
    <property type="match status" value="1"/>
</dbReference>
<dbReference type="SUPFAM" id="SSF109640">
    <property type="entry name" value="KRAB domain (Kruppel-associated box)"/>
    <property type="match status" value="1"/>
</dbReference>
<evidence type="ECO:0000256" key="2">
    <source>
        <dbReference type="ARBA" id="ARBA00006991"/>
    </source>
</evidence>
<dbReference type="CDD" id="cd07765">
    <property type="entry name" value="KRAB_A-box"/>
    <property type="match status" value="1"/>
</dbReference>
<dbReference type="Proteomes" id="UP000011518">
    <property type="component" value="Unassembled WGS sequence"/>
</dbReference>
<dbReference type="GO" id="GO:0008270">
    <property type="term" value="F:zinc ion binding"/>
    <property type="evidence" value="ECO:0007669"/>
    <property type="project" value="UniProtKB-KW"/>
</dbReference>
<dbReference type="PROSITE" id="PS00028">
    <property type="entry name" value="ZINC_FINGER_C2H2_1"/>
    <property type="match status" value="4"/>
</dbReference>
<dbReference type="InterPro" id="IPR036236">
    <property type="entry name" value="Znf_C2H2_sf"/>
</dbReference>
<keyword evidence="5 9" id="KW-0863">Zinc-finger</keyword>
<proteinExistence type="inferred from homology"/>
<gene>
    <name evidence="13" type="ORF">TREES_T100021361</name>
</gene>
<dbReference type="FunFam" id="3.30.160.60:FF:000336">
    <property type="entry name" value="zinc finger protein 768"/>
    <property type="match status" value="1"/>
</dbReference>
<keyword evidence="14" id="KW-1185">Reference proteome</keyword>
<evidence type="ECO:0000256" key="5">
    <source>
        <dbReference type="ARBA" id="ARBA00022771"/>
    </source>
</evidence>
<evidence type="ECO:0000259" key="11">
    <source>
        <dbReference type="PROSITE" id="PS50157"/>
    </source>
</evidence>
<comment type="subcellular location">
    <subcellularLocation>
        <location evidence="1">Nucleus</location>
    </subcellularLocation>
</comment>
<sequence>MPAFQGVAGSGWDLLHTYPCGDSRQPWRADTRTRDAAQRALRSAPDSPGRTQGPRILSPARAGWAPEQSGNLEVNHWQCFLVAGEGFHRLSQRETALGLLHTLAPADEEPSQPAHPDPGVTARMELGPATETFVLKLRCLEDGGPGPDTLSGGGGAAVPGAPAAVVVAPPGYVVLQELMVLPAVAAPTVVAIPGPAGSAALTPARQRRRRRARDRPTICGECGKGFSRSTDLVRHQATHTGERPHRCGECGKGFSQHSNLVTHQRIHTGEKPYACSYCAKRFSESSALVQHQRTHTGERPYACTDCGKRFSVSSNLLRHRRTHSGERPYVPSTGSVQGKMAALHTTPDSPAAQLEKVEDGSQCDPDQEEEEETKQEEVEEEEEIEVEEEEEDAEVEAEMQVEEAKGQVEVVAEVEAEEDNDVEEVLAAERGPALGTQEQLNYHGDTKSPVLQEKAPQASQTPATPREEELEEEEEEEEDEEDFLTTGSQGLVTFEDVAVYFSLEEWEKLDVDQRGLYQEVMQENYGILVSLGYPIPKPDLIFRLEQGEEPWVPDSPRPEEGDIVTGVYTGVCESSLKGPYAMASYDVGMIAGSLFLCQCPMWLLGRNLLLIGPHFL</sequence>
<feature type="compositionally biased region" description="Acidic residues" evidence="10">
    <location>
        <begin position="365"/>
        <end position="401"/>
    </location>
</feature>
<evidence type="ECO:0000256" key="8">
    <source>
        <dbReference type="ARBA" id="ARBA00023242"/>
    </source>
</evidence>
<evidence type="ECO:0000313" key="14">
    <source>
        <dbReference type="Proteomes" id="UP000011518"/>
    </source>
</evidence>
<dbReference type="GO" id="GO:0000981">
    <property type="term" value="F:DNA-binding transcription factor activity, RNA polymerase II-specific"/>
    <property type="evidence" value="ECO:0007669"/>
    <property type="project" value="TreeGrafter"/>
</dbReference>
<dbReference type="InterPro" id="IPR001909">
    <property type="entry name" value="KRAB"/>
</dbReference>
<evidence type="ECO:0000259" key="12">
    <source>
        <dbReference type="PROSITE" id="PS50805"/>
    </source>
</evidence>
<dbReference type="GO" id="GO:0005634">
    <property type="term" value="C:nucleus"/>
    <property type="evidence" value="ECO:0007669"/>
    <property type="project" value="UniProtKB-SubCell"/>
</dbReference>
<dbReference type="Gene3D" id="3.30.160.60">
    <property type="entry name" value="Classic Zinc Finger"/>
    <property type="match status" value="4"/>
</dbReference>
<dbReference type="SMART" id="SM00349">
    <property type="entry name" value="KRAB"/>
    <property type="match status" value="1"/>
</dbReference>
<dbReference type="Gene3D" id="6.10.140.140">
    <property type="match status" value="1"/>
</dbReference>
<feature type="domain" description="C2H2-type" evidence="11">
    <location>
        <begin position="273"/>
        <end position="300"/>
    </location>
</feature>
<dbReference type="Pfam" id="PF01352">
    <property type="entry name" value="KRAB"/>
    <property type="match status" value="1"/>
</dbReference>
<dbReference type="InParanoid" id="L9L5C6"/>
<evidence type="ECO:0000256" key="7">
    <source>
        <dbReference type="ARBA" id="ARBA00023125"/>
    </source>
</evidence>
<dbReference type="SMART" id="SM00355">
    <property type="entry name" value="ZnF_C2H2"/>
    <property type="match status" value="4"/>
</dbReference>
<keyword evidence="8" id="KW-0539">Nucleus</keyword>
<evidence type="ECO:0000256" key="6">
    <source>
        <dbReference type="ARBA" id="ARBA00022833"/>
    </source>
</evidence>
<dbReference type="EMBL" id="KB320512">
    <property type="protein sequence ID" value="ELW69929.1"/>
    <property type="molecule type" value="Genomic_DNA"/>
</dbReference>
<dbReference type="PANTHER" id="PTHR24381">
    <property type="entry name" value="ZINC FINGER PROTEIN"/>
    <property type="match status" value="1"/>
</dbReference>
<keyword evidence="4" id="KW-0677">Repeat</keyword>
<keyword evidence="7" id="KW-0238">DNA-binding</keyword>
<feature type="region of interest" description="Disordered" evidence="10">
    <location>
        <begin position="317"/>
        <end position="403"/>
    </location>
</feature>
<dbReference type="PANTHER" id="PTHR24381:SF381">
    <property type="entry name" value="ZINC FINGER PROTEIN 41 HOMOLOG"/>
    <property type="match status" value="1"/>
</dbReference>
<feature type="region of interest" description="Disordered" evidence="10">
    <location>
        <begin position="23"/>
        <end position="64"/>
    </location>
</feature>
<dbReference type="PROSITE" id="PS50157">
    <property type="entry name" value="ZINC_FINGER_C2H2_2"/>
    <property type="match status" value="4"/>
</dbReference>
<evidence type="ECO:0000256" key="4">
    <source>
        <dbReference type="ARBA" id="ARBA00022737"/>
    </source>
</evidence>
<dbReference type="SUPFAM" id="SSF57667">
    <property type="entry name" value="beta-beta-alpha zinc fingers"/>
    <property type="match status" value="2"/>
</dbReference>
<dbReference type="InterPro" id="IPR013087">
    <property type="entry name" value="Znf_C2H2_type"/>
</dbReference>
<dbReference type="FunFam" id="3.30.160.60:FF:000848">
    <property type="entry name" value="Zinc finger protein 35"/>
    <property type="match status" value="1"/>
</dbReference>
<dbReference type="FunFam" id="3.30.160.60:FF:000953">
    <property type="entry name" value="Zinc finger protein 691"/>
    <property type="match status" value="1"/>
</dbReference>
<evidence type="ECO:0000256" key="3">
    <source>
        <dbReference type="ARBA" id="ARBA00022723"/>
    </source>
</evidence>
<dbReference type="InterPro" id="IPR036051">
    <property type="entry name" value="KRAB_dom_sf"/>
</dbReference>
<feature type="compositionally biased region" description="Basic and acidic residues" evidence="10">
    <location>
        <begin position="25"/>
        <end position="37"/>
    </location>
</feature>
<feature type="domain" description="C2H2-type" evidence="11">
    <location>
        <begin position="217"/>
        <end position="244"/>
    </location>
</feature>
<name>L9L5C6_TUPCH</name>
<feature type="domain" description="C2H2-type" evidence="11">
    <location>
        <begin position="301"/>
        <end position="328"/>
    </location>
</feature>
<reference evidence="14" key="2">
    <citation type="journal article" date="2013" name="Nat. Commun.">
        <title>Genome of the Chinese tree shrew.</title>
        <authorList>
            <person name="Fan Y."/>
            <person name="Huang Z.Y."/>
            <person name="Cao C.C."/>
            <person name="Chen C.S."/>
            <person name="Chen Y.X."/>
            <person name="Fan D.D."/>
            <person name="He J."/>
            <person name="Hou H.L."/>
            <person name="Hu L."/>
            <person name="Hu X.T."/>
            <person name="Jiang X.T."/>
            <person name="Lai R."/>
            <person name="Lang Y.S."/>
            <person name="Liang B."/>
            <person name="Liao S.G."/>
            <person name="Mu D."/>
            <person name="Ma Y.Y."/>
            <person name="Niu Y.Y."/>
            <person name="Sun X.Q."/>
            <person name="Xia J.Q."/>
            <person name="Xiao J."/>
            <person name="Xiong Z.Q."/>
            <person name="Xu L."/>
            <person name="Yang L."/>
            <person name="Zhang Y."/>
            <person name="Zhao W."/>
            <person name="Zhao X.D."/>
            <person name="Zheng Y.T."/>
            <person name="Zhou J.M."/>
            <person name="Zhu Y.B."/>
            <person name="Zhang G.J."/>
            <person name="Wang J."/>
            <person name="Yao Y.G."/>
        </authorList>
    </citation>
    <scope>NUCLEOTIDE SEQUENCE [LARGE SCALE GENOMIC DNA]</scope>
</reference>
<evidence type="ECO:0000313" key="13">
    <source>
        <dbReference type="EMBL" id="ELW69929.1"/>
    </source>
</evidence>
<keyword evidence="6" id="KW-0862">Zinc</keyword>
<evidence type="ECO:0000256" key="10">
    <source>
        <dbReference type="SAM" id="MobiDB-lite"/>
    </source>
</evidence>
<protein>
    <submittedName>
        <fullName evidence="13">Zinc finger protein 853</fullName>
    </submittedName>
</protein>
<comment type="similarity">
    <text evidence="2">Belongs to the krueppel C2H2-type zinc-finger protein family.</text>
</comment>
<feature type="compositionally biased region" description="Acidic residues" evidence="10">
    <location>
        <begin position="468"/>
        <end position="483"/>
    </location>
</feature>
<reference evidence="14" key="1">
    <citation type="submission" date="2012-07" db="EMBL/GenBank/DDBJ databases">
        <title>Genome of the Chinese tree shrew, a rising model animal genetically related to primates.</title>
        <authorList>
            <person name="Zhang G."/>
            <person name="Fan Y."/>
            <person name="Yao Y."/>
            <person name="Huang Z."/>
        </authorList>
    </citation>
    <scope>NUCLEOTIDE SEQUENCE [LARGE SCALE GENOMIC DNA]</scope>
</reference>
<dbReference type="AlphaFoldDB" id="L9L5C6"/>
<keyword evidence="3" id="KW-0479">Metal-binding</keyword>